<dbReference type="AlphaFoldDB" id="A0A066WYH3"/>
<dbReference type="Pfam" id="PF13424">
    <property type="entry name" value="TPR_12"/>
    <property type="match status" value="3"/>
</dbReference>
<dbReference type="SUPFAM" id="SSF53167">
    <property type="entry name" value="Purine and uridine phosphorylases"/>
    <property type="match status" value="1"/>
</dbReference>
<dbReference type="GO" id="GO:0003824">
    <property type="term" value="F:catalytic activity"/>
    <property type="evidence" value="ECO:0007669"/>
    <property type="project" value="InterPro"/>
</dbReference>
<dbReference type="InterPro" id="IPR027417">
    <property type="entry name" value="P-loop_NTPase"/>
</dbReference>
<dbReference type="InterPro" id="IPR019734">
    <property type="entry name" value="TPR_rpt"/>
</dbReference>
<protein>
    <submittedName>
        <fullName evidence="2">Putative kinesin light chain</fullName>
    </submittedName>
</protein>
<comment type="caution">
    <text evidence="2">The sequence shown here is derived from an EMBL/GenBank/DDBJ whole genome shotgun (WGS) entry which is preliminary data.</text>
</comment>
<keyword evidence="3" id="KW-1185">Reference proteome</keyword>
<dbReference type="OMA" id="HVISACH"/>
<dbReference type="SUPFAM" id="SSF48452">
    <property type="entry name" value="TPR-like"/>
    <property type="match status" value="2"/>
</dbReference>
<dbReference type="EMBL" id="JMSE01001391">
    <property type="protein sequence ID" value="KDN61712.1"/>
    <property type="molecule type" value="Genomic_DNA"/>
</dbReference>
<dbReference type="Gene3D" id="1.25.40.10">
    <property type="entry name" value="Tetratricopeptide repeat domain"/>
    <property type="match status" value="2"/>
</dbReference>
<dbReference type="GO" id="GO:0043531">
    <property type="term" value="F:ADP binding"/>
    <property type="evidence" value="ECO:0007669"/>
    <property type="project" value="InterPro"/>
</dbReference>
<gene>
    <name evidence="2" type="ORF">CSUB01_04413</name>
</gene>
<dbReference type="STRING" id="1173701.A0A066WYH3"/>
<feature type="domain" description="NB-ARC" evidence="1">
    <location>
        <begin position="227"/>
        <end position="396"/>
    </location>
</feature>
<dbReference type="Gene3D" id="3.40.50.300">
    <property type="entry name" value="P-loop containing nucleotide triphosphate hydrolases"/>
    <property type="match status" value="1"/>
</dbReference>
<dbReference type="SMART" id="SM00028">
    <property type="entry name" value="TPR"/>
    <property type="match status" value="7"/>
</dbReference>
<dbReference type="OrthoDB" id="5086500at2759"/>
<dbReference type="InterPro" id="IPR053137">
    <property type="entry name" value="NLR-like"/>
</dbReference>
<dbReference type="eggNOG" id="KOG1840">
    <property type="taxonomic scope" value="Eukaryota"/>
</dbReference>
<dbReference type="PANTHER" id="PTHR46082">
    <property type="entry name" value="ATP/GTP-BINDING PROTEIN-RELATED"/>
    <property type="match status" value="1"/>
</dbReference>
<dbReference type="Pfam" id="PF00931">
    <property type="entry name" value="NB-ARC"/>
    <property type="match status" value="1"/>
</dbReference>
<organism evidence="2 3">
    <name type="scientific">Colletotrichum sublineola</name>
    <name type="common">Sorghum anthracnose fungus</name>
    <dbReference type="NCBI Taxonomy" id="1173701"/>
    <lineage>
        <taxon>Eukaryota</taxon>
        <taxon>Fungi</taxon>
        <taxon>Dikarya</taxon>
        <taxon>Ascomycota</taxon>
        <taxon>Pezizomycotina</taxon>
        <taxon>Sordariomycetes</taxon>
        <taxon>Hypocreomycetidae</taxon>
        <taxon>Glomerellales</taxon>
        <taxon>Glomerellaceae</taxon>
        <taxon>Colletotrichum</taxon>
        <taxon>Colletotrichum graminicola species complex</taxon>
    </lineage>
</organism>
<name>A0A066WYH3_COLSU</name>
<dbReference type="SUPFAM" id="SSF52540">
    <property type="entry name" value="P-loop containing nucleoside triphosphate hydrolases"/>
    <property type="match status" value="1"/>
</dbReference>
<proteinExistence type="predicted"/>
<dbReference type="PANTHER" id="PTHR46082:SF11">
    <property type="entry name" value="AAA+ ATPASE DOMAIN-CONTAINING PROTEIN-RELATED"/>
    <property type="match status" value="1"/>
</dbReference>
<dbReference type="InterPro" id="IPR011990">
    <property type="entry name" value="TPR-like_helical_dom_sf"/>
</dbReference>
<accession>A0A066WYH3</accession>
<dbReference type="InterPro" id="IPR035994">
    <property type="entry name" value="Nucleoside_phosphorylase_sf"/>
</dbReference>
<dbReference type="HOGENOM" id="CLU_000288_125_3_1"/>
<evidence type="ECO:0000259" key="1">
    <source>
        <dbReference type="Pfam" id="PF00931"/>
    </source>
</evidence>
<evidence type="ECO:0000313" key="2">
    <source>
        <dbReference type="EMBL" id="KDN61712.1"/>
    </source>
</evidence>
<sequence length="1024" mass="115943">MVATHMQSTFQNLSFGLLVGIGGGVPTKSEAGMIRLGHVVAKDGIFERTGYIDSPPVSLLQAAQRLDIDLEASGDHPISSNIERILAKPRLRPKYQHPGVSKDHMHGPQDEETDEIIVHRGIIASGELLLRDAALRDKLAEEHGVLCFEMEAAGALTDFRCLVIRGISDYCDAKKNDDWHGFASAAAAAYARQLCFYLPVMMEENVQLRHFIVPFTQNRDFVGREVFLDELRAKLCVDDGPRRLAVTGLGGVGKTQIALQTAFWFKENRPTWSIFWVPAYSTSGFEKACNDIVKSAGVEVAKDEAPKEAMQRFLNSRDAGNWLLIVHNADDGQTMFRSGDSVGINNLLPANEEGRILFTSRFKKLAFELAGKEVLELEKMSTPEARKFFEQVMWKEAAQPVKLIEELLAQLEHLPLAISQAAAYLSNNSISTSIEDYLSVLRGTEKEAAGLLSREYRDHTRYDDEDTGHAVATTWLVSFKHMEQMNDSGVAMDLLKFISQIEPTSIPLDLLPRRNMEDLRNAIGTLASFAFLDKRADTDLFYMHRLVHLASRIWFEKKVLAGDVRQFALSHTKEKMMKAWKTSTLRSGKWEEQKAWRTYLPHALKLLESRDADRSWSAIEAELAFPTSMCLWEDYRFQESIRLLEDTVAVGRRTMEPNEIPLLSLQNQLGRAYQVTDQVTKAIELHEYVARVFAETLSKDDPDRWKYHRSLAHAYRAGGQVKQAIKLFEECIENEGMSLPESHIARAGLRHGLAVAYAKDDRVQEAIKLLERLVEVTQSVHAESHPRLGDLMQTLAQAYTLNGQSERAIKMLEHAIAVYLETGDNNGTLLFMFRNQLVAAYMLDGQLKKAVEVLKLQVLTKKWEHIEHNEHRLSARFNLAFLCHHAEQQEKAAALLEHVISACHDTRKNNRLRLLSQQLLGEVYFAAGRHEEAIVLVDHVVRLQEETLVEDHEDFLRAQHKLTVMYEGTGRLEEAIQLLNHVVAVRERILPEDHSDRIDSERALARMVQSISESHKDLPLDTGT</sequence>
<reference evidence="3" key="1">
    <citation type="journal article" date="2014" name="Genome Announc.">
        <title>Draft genome sequence of Colletotrichum sublineola, a destructive pathogen of cultivated sorghum.</title>
        <authorList>
            <person name="Baroncelli R."/>
            <person name="Sanz-Martin J.M."/>
            <person name="Rech G.E."/>
            <person name="Sukno S.A."/>
            <person name="Thon M.R."/>
        </authorList>
    </citation>
    <scope>NUCLEOTIDE SEQUENCE [LARGE SCALE GENOMIC DNA]</scope>
    <source>
        <strain evidence="3">TX430BB</strain>
    </source>
</reference>
<dbReference type="Gene3D" id="3.40.50.1580">
    <property type="entry name" value="Nucleoside phosphorylase domain"/>
    <property type="match status" value="1"/>
</dbReference>
<dbReference type="InterPro" id="IPR002182">
    <property type="entry name" value="NB-ARC"/>
</dbReference>
<dbReference type="Proteomes" id="UP000027238">
    <property type="component" value="Unassembled WGS sequence"/>
</dbReference>
<dbReference type="GO" id="GO:0009116">
    <property type="term" value="P:nucleoside metabolic process"/>
    <property type="evidence" value="ECO:0007669"/>
    <property type="project" value="InterPro"/>
</dbReference>
<evidence type="ECO:0000313" key="3">
    <source>
        <dbReference type="Proteomes" id="UP000027238"/>
    </source>
</evidence>